<protein>
    <submittedName>
        <fullName evidence="1">Uncharacterized protein</fullName>
    </submittedName>
</protein>
<dbReference type="AlphaFoldDB" id="A0A8J8G8S7"/>
<keyword evidence="2" id="KW-1185">Reference proteome</keyword>
<dbReference type="EMBL" id="JABSNO010000001">
    <property type="protein sequence ID" value="NRS91072.1"/>
    <property type="molecule type" value="Genomic_DNA"/>
</dbReference>
<dbReference type="RefSeq" id="WP_173777707.1">
    <property type="nucleotide sequence ID" value="NZ_JABSNO010000001.1"/>
</dbReference>
<sequence length="91" mass="10770">MEYPSYGSGEKELYAGHSISNKWEIESANRKLALCLSEKYLEKPDQEIKLKILEIYNSKEEYFEHNSPKNIEFNTILKNRNEIFDPNILIE</sequence>
<organism evidence="1 2">
    <name type="scientific">Frigoriflavimonas asaccharolytica</name>
    <dbReference type="NCBI Taxonomy" id="2735899"/>
    <lineage>
        <taxon>Bacteria</taxon>
        <taxon>Pseudomonadati</taxon>
        <taxon>Bacteroidota</taxon>
        <taxon>Flavobacteriia</taxon>
        <taxon>Flavobacteriales</taxon>
        <taxon>Weeksellaceae</taxon>
        <taxon>Frigoriflavimonas</taxon>
    </lineage>
</organism>
<accession>A0A8J8G8S7</accession>
<name>A0A8J8G8S7_9FLAO</name>
<evidence type="ECO:0000313" key="2">
    <source>
        <dbReference type="Proteomes" id="UP000610746"/>
    </source>
</evidence>
<evidence type="ECO:0000313" key="1">
    <source>
        <dbReference type="EMBL" id="NRS91072.1"/>
    </source>
</evidence>
<proteinExistence type="predicted"/>
<comment type="caution">
    <text evidence="1">The sequence shown here is derived from an EMBL/GenBank/DDBJ whole genome shotgun (WGS) entry which is preliminary data.</text>
</comment>
<gene>
    <name evidence="1" type="ORF">HNQ03_000137</name>
</gene>
<dbReference type="Proteomes" id="UP000610746">
    <property type="component" value="Unassembled WGS sequence"/>
</dbReference>
<reference evidence="1" key="1">
    <citation type="submission" date="2020-05" db="EMBL/GenBank/DDBJ databases">
        <title>Genomic Encyclopedia of Type Strains, Phase IV (KMG-V): Genome sequencing to study the core and pangenomes of soil and plant-associated prokaryotes.</title>
        <authorList>
            <person name="Whitman W."/>
        </authorList>
    </citation>
    <scope>NUCLEOTIDE SEQUENCE</scope>
    <source>
        <strain evidence="1">16F</strain>
    </source>
</reference>